<gene>
    <name evidence="1" type="ORF">MS2017_0646</name>
</gene>
<evidence type="ECO:0000313" key="1">
    <source>
        <dbReference type="EMBL" id="AYQ56379.1"/>
    </source>
</evidence>
<reference evidence="1 2" key="1">
    <citation type="submission" date="2017-11" db="EMBL/GenBank/DDBJ databases">
        <title>Genome sequence of the bacterial symbiont EPR9N from a vent mussel Bathymodiolus thermophilus.</title>
        <authorList>
            <person name="Won Y.-J."/>
        </authorList>
    </citation>
    <scope>NUCLEOTIDE SEQUENCE [LARGE SCALE GENOMIC DNA]</scope>
    <source>
        <strain evidence="1 2">EPR9N</strain>
    </source>
</reference>
<dbReference type="Pfam" id="PF20320">
    <property type="entry name" value="DUF6615"/>
    <property type="match status" value="1"/>
</dbReference>
<sequence>MSLCQTYRDLSFQTWRLMEKARSVSHQPLEETITDNNIIELKLRQSHEVITTTYNKVQEGKIGADWQWWFTNSKKNIWFGVRVQAKILKFKTNRFEVLNYKNQTDVLIKSAQKDGLIPLYCFYSQWPLSKNYPTKNCLTFPNAPESYGCSIIDAYTIKKNKKTKKSNTLASVISDVFPWSCLVCCQSTTSRSNANSLPDRVKSFVQNVLLRNSSDDIPIPKITKEPPRHIKSILDKGNENHENDDPNLAGVIVIIESDDQNKGGIILKQGKLPSPSSSV</sequence>
<organism evidence="1 2">
    <name type="scientific">Bathymodiolus thermophilus thioautotrophic gill symbiont</name>
    <dbReference type="NCBI Taxonomy" id="2360"/>
    <lineage>
        <taxon>Bacteria</taxon>
        <taxon>Pseudomonadati</taxon>
        <taxon>Pseudomonadota</taxon>
        <taxon>Gammaproteobacteria</taxon>
        <taxon>sulfur-oxidizing symbionts</taxon>
    </lineage>
</organism>
<proteinExistence type="predicted"/>
<dbReference type="EMBL" id="CP024634">
    <property type="protein sequence ID" value="AYQ56379.1"/>
    <property type="molecule type" value="Genomic_DNA"/>
</dbReference>
<name>A0A3G3IKX2_9GAMM</name>
<dbReference type="Proteomes" id="UP000278334">
    <property type="component" value="Chromosome"/>
</dbReference>
<dbReference type="KEGG" id="bthg:MS2017_0646"/>
<protein>
    <submittedName>
        <fullName evidence="1">Uncharacterized protein</fullName>
    </submittedName>
</protein>
<dbReference type="InterPro" id="IPR046723">
    <property type="entry name" value="DUF6615"/>
</dbReference>
<dbReference type="RefSeq" id="WP_122951249.1">
    <property type="nucleotide sequence ID" value="NZ_CP024634.1"/>
</dbReference>
<evidence type="ECO:0000313" key="2">
    <source>
        <dbReference type="Proteomes" id="UP000278334"/>
    </source>
</evidence>
<accession>A0A3G3IKX2</accession>
<dbReference type="AlphaFoldDB" id="A0A3G3IKX2"/>